<organism evidence="6 7">
    <name type="scientific">Pseudohongiella nitratireducens</name>
    <dbReference type="NCBI Taxonomy" id="1768907"/>
    <lineage>
        <taxon>Bacteria</taxon>
        <taxon>Pseudomonadati</taxon>
        <taxon>Pseudomonadota</taxon>
        <taxon>Gammaproteobacteria</taxon>
        <taxon>Pseudomonadales</taxon>
        <taxon>Pseudohongiellaceae</taxon>
        <taxon>Pseudohongiella</taxon>
    </lineage>
</organism>
<keyword evidence="2" id="KW-0547">Nucleotide-binding</keyword>
<comment type="similarity">
    <text evidence="1">Belongs to the GSP E family.</text>
</comment>
<evidence type="ECO:0000256" key="4">
    <source>
        <dbReference type="SAM" id="MobiDB-lite"/>
    </source>
</evidence>
<dbReference type="PANTHER" id="PTHR30258">
    <property type="entry name" value="TYPE II SECRETION SYSTEM PROTEIN GSPE-RELATED"/>
    <property type="match status" value="1"/>
</dbReference>
<gene>
    <name evidence="6" type="ORF">GCM10011403_22570</name>
</gene>
<evidence type="ECO:0000259" key="5">
    <source>
        <dbReference type="PROSITE" id="PS00662"/>
    </source>
</evidence>
<reference evidence="6" key="2">
    <citation type="submission" date="2020-09" db="EMBL/GenBank/DDBJ databases">
        <authorList>
            <person name="Sun Q."/>
            <person name="Zhou Y."/>
        </authorList>
    </citation>
    <scope>NUCLEOTIDE SEQUENCE</scope>
    <source>
        <strain evidence="6">CGMCC 1.15425</strain>
    </source>
</reference>
<accession>A0A916VJC8</accession>
<protein>
    <recommendedName>
        <fullName evidence="5">Bacterial type II secretion system protein E domain-containing protein</fullName>
    </recommendedName>
</protein>
<dbReference type="OrthoDB" id="9804785at2"/>
<dbReference type="CDD" id="cd01129">
    <property type="entry name" value="PulE-GspE-like"/>
    <property type="match status" value="1"/>
</dbReference>
<dbReference type="SUPFAM" id="SSF52540">
    <property type="entry name" value="P-loop containing nucleoside triphosphate hydrolases"/>
    <property type="match status" value="1"/>
</dbReference>
<reference evidence="6" key="1">
    <citation type="journal article" date="2014" name="Int. J. Syst. Evol. Microbiol.">
        <title>Complete genome sequence of Corynebacterium casei LMG S-19264T (=DSM 44701T), isolated from a smear-ripened cheese.</title>
        <authorList>
            <consortium name="US DOE Joint Genome Institute (JGI-PGF)"/>
            <person name="Walter F."/>
            <person name="Albersmeier A."/>
            <person name="Kalinowski J."/>
            <person name="Ruckert C."/>
        </authorList>
    </citation>
    <scope>NUCLEOTIDE SEQUENCE</scope>
    <source>
        <strain evidence="6">CGMCC 1.15425</strain>
    </source>
</reference>
<comment type="caution">
    <text evidence="6">The sequence shown here is derived from an EMBL/GenBank/DDBJ whole genome shotgun (WGS) entry which is preliminary data.</text>
</comment>
<dbReference type="RefSeq" id="WP_068810356.1">
    <property type="nucleotide sequence ID" value="NZ_BMIY01000009.1"/>
</dbReference>
<evidence type="ECO:0000313" key="6">
    <source>
        <dbReference type="EMBL" id="GFZ78908.1"/>
    </source>
</evidence>
<evidence type="ECO:0000256" key="1">
    <source>
        <dbReference type="ARBA" id="ARBA00006611"/>
    </source>
</evidence>
<dbReference type="GO" id="GO:0005886">
    <property type="term" value="C:plasma membrane"/>
    <property type="evidence" value="ECO:0007669"/>
    <property type="project" value="TreeGrafter"/>
</dbReference>
<dbReference type="Proteomes" id="UP000627715">
    <property type="component" value="Unassembled WGS sequence"/>
</dbReference>
<dbReference type="AlphaFoldDB" id="A0A916VJC8"/>
<dbReference type="PANTHER" id="PTHR30258:SF1">
    <property type="entry name" value="PROTEIN TRANSPORT PROTEIN HOFB HOMOLOG"/>
    <property type="match status" value="1"/>
</dbReference>
<dbReference type="InterPro" id="IPR001482">
    <property type="entry name" value="T2SS/T4SS_dom"/>
</dbReference>
<feature type="region of interest" description="Disordered" evidence="4">
    <location>
        <begin position="150"/>
        <end position="172"/>
    </location>
</feature>
<name>A0A916VJC8_9GAMM</name>
<dbReference type="Pfam" id="PF00437">
    <property type="entry name" value="T2SSE"/>
    <property type="match status" value="1"/>
</dbReference>
<feature type="domain" description="Bacterial type II secretion system protein E" evidence="5">
    <location>
        <begin position="378"/>
        <end position="392"/>
    </location>
</feature>
<dbReference type="GO" id="GO:0005524">
    <property type="term" value="F:ATP binding"/>
    <property type="evidence" value="ECO:0007669"/>
    <property type="project" value="UniProtKB-KW"/>
</dbReference>
<evidence type="ECO:0000256" key="2">
    <source>
        <dbReference type="ARBA" id="ARBA00022741"/>
    </source>
</evidence>
<keyword evidence="3" id="KW-0067">ATP-binding</keyword>
<evidence type="ECO:0000313" key="7">
    <source>
        <dbReference type="Proteomes" id="UP000627715"/>
    </source>
</evidence>
<dbReference type="GO" id="GO:0016887">
    <property type="term" value="F:ATP hydrolysis activity"/>
    <property type="evidence" value="ECO:0007669"/>
    <property type="project" value="TreeGrafter"/>
</dbReference>
<feature type="compositionally biased region" description="Basic and acidic residues" evidence="4">
    <location>
        <begin position="475"/>
        <end position="487"/>
    </location>
</feature>
<dbReference type="EMBL" id="BMIY01000009">
    <property type="protein sequence ID" value="GFZ78908.1"/>
    <property type="molecule type" value="Genomic_DNA"/>
</dbReference>
<dbReference type="PROSITE" id="PS00662">
    <property type="entry name" value="T2SP_E"/>
    <property type="match status" value="1"/>
</dbReference>
<keyword evidence="7" id="KW-1185">Reference proteome</keyword>
<feature type="region of interest" description="Disordered" evidence="4">
    <location>
        <begin position="462"/>
        <end position="487"/>
    </location>
</feature>
<dbReference type="Gene3D" id="3.40.50.300">
    <property type="entry name" value="P-loop containing nucleotide triphosphate hydrolases"/>
    <property type="match status" value="1"/>
</dbReference>
<dbReference type="Gene3D" id="3.30.450.90">
    <property type="match status" value="1"/>
</dbReference>
<sequence>MQALYQSLISQGWLSQPELAQFLDNAAIAPDHSLTALAEYFPERRPALNQCLSIALGIPWIAPELIALEQSKCELEISQNEQQAILRSPTGGVQLLTRPNQLNSSTKATDKLPLTLLTDEGTFQQSCCGNDEVTTDSSGLSAAQTNHSLSLSTLANGPTDKPDSSDISEPDNEHAPAVKLLNNIIAMAVRQKASDIHLEVFQHQSRIRFRVDGQLQQHDTVSSTIHKQLISRLKVLAQLDITERRQPQDGRLTIQQPGSGNINMRLSTLPTAWGEKAVIRIQSAAGAVLAMAHLGLSEKQLHQTRKAISRHQGLVLVTGPTGSGKTQTLYAMLNQLNQPSQNLMTLEDPIEIDLPGINQIAVSATSKMTFQHAIKSMLRQDPDIVMLGEIRDRETADTAIKAAQTGHLMLSTLHTNGCTESLIRLINLGIAPYNLSDTLTLIIAQRLLRKLCRHCKKPLPGDISSSGPATEPDQEEPKQKESRQDRSTHNCFTAVGCSACHNGYAGRIAIFEILPVTAELNQSLADNRPLSDLRQCCTRNIHSTLSQAAEKAWLQGLTTFQEIAPYLQESSDNVNQL</sequence>
<proteinExistence type="inferred from homology"/>
<evidence type="ECO:0000256" key="3">
    <source>
        <dbReference type="ARBA" id="ARBA00022840"/>
    </source>
</evidence>
<dbReference type="InterPro" id="IPR027417">
    <property type="entry name" value="P-loop_NTPase"/>
</dbReference>